<dbReference type="Proteomes" id="UP000249898">
    <property type="component" value="Chromosome"/>
</dbReference>
<dbReference type="RefSeq" id="WP_112139012.1">
    <property type="nucleotide sequence ID" value="NZ_CP016181.1"/>
</dbReference>
<evidence type="ECO:0000313" key="1">
    <source>
        <dbReference type="EMBL" id="AWY00941.1"/>
    </source>
</evidence>
<proteinExistence type="predicted"/>
<protein>
    <submittedName>
        <fullName evidence="1">Uncharacterized protein</fullName>
    </submittedName>
</protein>
<dbReference type="InterPro" id="IPR009241">
    <property type="entry name" value="HigB-like"/>
</dbReference>
<name>A0A2Z4PTM2_9GAMM</name>
<evidence type="ECO:0000313" key="2">
    <source>
        <dbReference type="Proteomes" id="UP000249898"/>
    </source>
</evidence>
<dbReference type="OrthoDB" id="6398083at2"/>
<organism evidence="1 2">
    <name type="scientific">Marinomonas primoryensis</name>
    <dbReference type="NCBI Taxonomy" id="178399"/>
    <lineage>
        <taxon>Bacteria</taxon>
        <taxon>Pseudomonadati</taxon>
        <taxon>Pseudomonadota</taxon>
        <taxon>Gammaproteobacteria</taxon>
        <taxon>Oceanospirillales</taxon>
        <taxon>Oceanospirillaceae</taxon>
        <taxon>Marinomonas</taxon>
    </lineage>
</organism>
<sequence>MDHVICINLNSFPAESSQLGTQLFEEALQGVLGLQEGNDRFLFYLDSNNGNLFDMEISKDFTYEQFITECDHDLAAFLSEIEDKSPALDNLSEEQLEEMASYSFYVPDESFDIYPDVYALTWAVSGYLLSINTHNRWDKNKITIARADEEGRYINEVLTLKNISTQDHGLEHYDAFHKVNFEQLVLPHIISPPLLAWFNEQTPENKTRIIDKVTLAYNRQFQGAEPLFKPLGNGMREIRFSAYSGGAIRILFKPFEQEQQALLVGFIKHSDSEGYKKAIEQADQIYETLFIKH</sequence>
<reference evidence="1 2" key="1">
    <citation type="submission" date="2016-06" db="EMBL/GenBank/DDBJ databases">
        <title>The sequenced genome of the ice-adhering bacterium Marinomonas primoryensis, from Antarctica.</title>
        <authorList>
            <person name="Graham L."/>
            <person name="Vance T.D.R."/>
            <person name="Davies P.L."/>
        </authorList>
    </citation>
    <scope>NUCLEOTIDE SEQUENCE [LARGE SCALE GENOMIC DNA]</scope>
    <source>
        <strain evidence="1 2">AceL</strain>
    </source>
</reference>
<dbReference type="EMBL" id="CP016181">
    <property type="protein sequence ID" value="AWY00941.1"/>
    <property type="molecule type" value="Genomic_DNA"/>
</dbReference>
<dbReference type="Pfam" id="PF05973">
    <property type="entry name" value="Gp49"/>
    <property type="match status" value="1"/>
</dbReference>
<dbReference type="AlphaFoldDB" id="A0A2Z4PTM2"/>
<accession>A0A2Z4PTM2</accession>
<gene>
    <name evidence="1" type="ORF">A8139_13840</name>
</gene>